<feature type="compositionally biased region" description="Acidic residues" evidence="17">
    <location>
        <begin position="430"/>
        <end position="440"/>
    </location>
</feature>
<keyword evidence="5" id="KW-1003">Cell membrane</keyword>
<keyword evidence="14" id="KW-0966">Cell projection</keyword>
<evidence type="ECO:0000256" key="3">
    <source>
        <dbReference type="ARBA" id="ARBA00004477"/>
    </source>
</evidence>
<dbReference type="GO" id="GO:0071782">
    <property type="term" value="C:endoplasmic reticulum tubular network"/>
    <property type="evidence" value="ECO:0007669"/>
    <property type="project" value="TreeGrafter"/>
</dbReference>
<evidence type="ECO:0000256" key="18">
    <source>
        <dbReference type="SAM" id="Phobius"/>
    </source>
</evidence>
<feature type="compositionally biased region" description="Low complexity" evidence="17">
    <location>
        <begin position="95"/>
        <end position="116"/>
    </location>
</feature>
<dbReference type="Ensembl" id="ENSCRFT00000008822.1">
    <property type="protein sequence ID" value="ENSCRFP00000008517.1"/>
    <property type="gene ID" value="ENSCRFG00000006695.1"/>
</dbReference>
<evidence type="ECO:0000313" key="20">
    <source>
        <dbReference type="Ensembl" id="ENSCRFP00000008517.1"/>
    </source>
</evidence>
<dbReference type="GO" id="GO:0072659">
    <property type="term" value="P:protein localization to plasma membrane"/>
    <property type="evidence" value="ECO:0007669"/>
    <property type="project" value="InterPro"/>
</dbReference>
<sequence length="565" mass="61654">MQAMPRHRRGLSPEPGLDQDQCSGLDWDRIQAVTEPYTRAHPNRERAGTQSSPGPGPTSVSRPGTPRLHLDPHPRSGPQAPRAGWHPARAERGGPRSAEAAPGAARSPRGRGSAARPARRSRWPRAELPSRPAASRERAAVSGRARRGRSAPAPGPGMQAVERDGAAGGPEGATGAGEAPPEPSPPKAAAAFDLLELVRSYRRLELYLEPLRDAAEGVRSLLRWQRPVCSLLVCLGLNFLLLTLGQAAWYSVLALLVAVPALLGYLQETCRARPSEPELVRRRYHSIRREDLCKVQLSRQEAIAQVKSFLIQLEGFLSGMCCSCEAVYRVLYWENPTVSSQFYGVLLGTICILYLLPLCWVLAILNSTLFLGNTQFYQVIMELKVSIEQCVGSKPLESTPEPAEPLPPAAAPDRTPTPTSAEDLTPGSVEEAEEAEPDEEFKDAIEENQLLVMEDDESSQCSADFDLSLPDNGFMSKNEVIRSKVSRLTERLRKRYPSNNFGNCTGCAATFSVLKKRRSCSNCGNSFCSRCCSFKVPKAVMGATAPEAQKETVFVCALCNQVLIK</sequence>
<dbReference type="InterPro" id="IPR017455">
    <property type="entry name" value="Znf_FYVE-rel"/>
</dbReference>
<dbReference type="GO" id="GO:0055038">
    <property type="term" value="C:recycling endosome membrane"/>
    <property type="evidence" value="ECO:0007669"/>
    <property type="project" value="UniProtKB-SubCell"/>
</dbReference>
<evidence type="ECO:0000256" key="1">
    <source>
        <dbReference type="ARBA" id="ARBA00004195"/>
    </source>
</evidence>
<evidence type="ECO:0000256" key="13">
    <source>
        <dbReference type="ARBA" id="ARBA00023136"/>
    </source>
</evidence>
<dbReference type="GO" id="GO:0008270">
    <property type="term" value="F:zinc ion binding"/>
    <property type="evidence" value="ECO:0007669"/>
    <property type="project" value="UniProtKB-KW"/>
</dbReference>
<dbReference type="GO" id="GO:0016192">
    <property type="term" value="P:vesicle-mediated transport"/>
    <property type="evidence" value="ECO:0007669"/>
    <property type="project" value="InterPro"/>
</dbReference>
<dbReference type="PANTHER" id="PTHR14543:SF1">
    <property type="entry name" value="PROTRUDIN"/>
    <property type="match status" value="1"/>
</dbReference>
<evidence type="ECO:0000256" key="7">
    <source>
        <dbReference type="ARBA" id="ARBA00022723"/>
    </source>
</evidence>
<keyword evidence="10" id="KW-0256">Endoplasmic reticulum</keyword>
<proteinExistence type="predicted"/>
<dbReference type="CDD" id="cd15723">
    <property type="entry name" value="FYVE_protrudin"/>
    <property type="match status" value="1"/>
</dbReference>
<keyword evidence="9 16" id="KW-0863">Zinc-finger</keyword>
<dbReference type="GO" id="GO:0032584">
    <property type="term" value="C:growth cone membrane"/>
    <property type="evidence" value="ECO:0007669"/>
    <property type="project" value="UniProtKB-SubCell"/>
</dbReference>
<evidence type="ECO:0000256" key="5">
    <source>
        <dbReference type="ARBA" id="ARBA00022475"/>
    </source>
</evidence>
<reference evidence="20" key="2">
    <citation type="submission" date="2025-09" db="UniProtKB">
        <authorList>
            <consortium name="Ensembl"/>
        </authorList>
    </citation>
    <scope>IDENTIFICATION</scope>
</reference>
<feature type="domain" description="FYVE-type" evidence="19">
    <location>
        <begin position="498"/>
        <end position="564"/>
    </location>
</feature>
<dbReference type="GO" id="GO:0005789">
    <property type="term" value="C:endoplasmic reticulum membrane"/>
    <property type="evidence" value="ECO:0007669"/>
    <property type="project" value="UniProtKB-SubCell"/>
</dbReference>
<accession>A0A8C3QMM9</accession>
<dbReference type="GO" id="GO:0045773">
    <property type="term" value="P:positive regulation of axon extension"/>
    <property type="evidence" value="ECO:0007669"/>
    <property type="project" value="TreeGrafter"/>
</dbReference>
<keyword evidence="11" id="KW-0862">Zinc</keyword>
<name>A0A8C3QMM9_9PASS</name>
<feature type="compositionally biased region" description="Basic residues" evidence="17">
    <location>
        <begin position="1"/>
        <end position="10"/>
    </location>
</feature>
<evidence type="ECO:0000259" key="19">
    <source>
        <dbReference type="PROSITE" id="PS50178"/>
    </source>
</evidence>
<keyword evidence="7" id="KW-0479">Metal-binding</keyword>
<evidence type="ECO:0000256" key="15">
    <source>
        <dbReference type="ARBA" id="ARBA00032025"/>
    </source>
</evidence>
<dbReference type="InterPro" id="IPR013083">
    <property type="entry name" value="Znf_RING/FYVE/PHD"/>
</dbReference>
<dbReference type="AlphaFoldDB" id="A0A8C3QMM9"/>
<feature type="compositionally biased region" description="Gly residues" evidence="17">
    <location>
        <begin position="166"/>
        <end position="175"/>
    </location>
</feature>
<comment type="subcellular location">
    <subcellularLocation>
        <location evidence="2">Cell projection</location>
        <location evidence="2">Growth cone membrane</location>
        <topology evidence="2">Multi-pass membrane protein</topology>
    </subcellularLocation>
    <subcellularLocation>
        <location evidence="3">Endoplasmic reticulum membrane</location>
        <topology evidence="3">Multi-pass membrane protein</topology>
    </subcellularLocation>
    <subcellularLocation>
        <location evidence="1">Recycling endosome membrane</location>
        <topology evidence="1">Multi-pass membrane protein</topology>
    </subcellularLocation>
</comment>
<evidence type="ECO:0000313" key="21">
    <source>
        <dbReference type="Proteomes" id="UP000694396"/>
    </source>
</evidence>
<organism evidence="20 21">
    <name type="scientific">Cyanoderma ruficeps</name>
    <name type="common">rufous-capped babbler</name>
    <dbReference type="NCBI Taxonomy" id="181631"/>
    <lineage>
        <taxon>Eukaryota</taxon>
        <taxon>Metazoa</taxon>
        <taxon>Chordata</taxon>
        <taxon>Craniata</taxon>
        <taxon>Vertebrata</taxon>
        <taxon>Euteleostomi</taxon>
        <taxon>Archelosauria</taxon>
        <taxon>Archosauria</taxon>
        <taxon>Dinosauria</taxon>
        <taxon>Saurischia</taxon>
        <taxon>Theropoda</taxon>
        <taxon>Coelurosauria</taxon>
        <taxon>Aves</taxon>
        <taxon>Neognathae</taxon>
        <taxon>Neoaves</taxon>
        <taxon>Telluraves</taxon>
        <taxon>Australaves</taxon>
        <taxon>Passeriformes</taxon>
        <taxon>Sylvioidea</taxon>
        <taxon>Timaliidae</taxon>
        <taxon>Cyanoderma</taxon>
    </lineage>
</organism>
<keyword evidence="12 18" id="KW-1133">Transmembrane helix</keyword>
<dbReference type="Pfam" id="PF01363">
    <property type="entry name" value="FYVE"/>
    <property type="match status" value="1"/>
</dbReference>
<dbReference type="GO" id="GO:0048011">
    <property type="term" value="P:neurotrophin TRK receptor signaling pathway"/>
    <property type="evidence" value="ECO:0007669"/>
    <property type="project" value="TreeGrafter"/>
</dbReference>
<dbReference type="PROSITE" id="PS50178">
    <property type="entry name" value="ZF_FYVE"/>
    <property type="match status" value="1"/>
</dbReference>
<dbReference type="GO" id="GO:0071787">
    <property type="term" value="P:endoplasmic reticulum tubular network formation"/>
    <property type="evidence" value="ECO:0007669"/>
    <property type="project" value="InterPro"/>
</dbReference>
<dbReference type="FunFam" id="3.30.40.10:FF:000102">
    <property type="entry name" value="protrudin isoform X2"/>
    <property type="match status" value="1"/>
</dbReference>
<dbReference type="SMART" id="SM00064">
    <property type="entry name" value="FYVE"/>
    <property type="match status" value="1"/>
</dbReference>
<keyword evidence="6 18" id="KW-0812">Transmembrane</keyword>
<evidence type="ECO:0000256" key="14">
    <source>
        <dbReference type="ARBA" id="ARBA00023273"/>
    </source>
</evidence>
<evidence type="ECO:0000256" key="10">
    <source>
        <dbReference type="ARBA" id="ARBA00022824"/>
    </source>
</evidence>
<evidence type="ECO:0000256" key="2">
    <source>
        <dbReference type="ARBA" id="ARBA00004460"/>
    </source>
</evidence>
<evidence type="ECO:0000256" key="4">
    <source>
        <dbReference type="ARBA" id="ARBA00015523"/>
    </source>
</evidence>
<dbReference type="InterPro" id="IPR042405">
    <property type="entry name" value="Protrudin"/>
</dbReference>
<keyword evidence="21" id="KW-1185">Reference proteome</keyword>
<reference evidence="20" key="1">
    <citation type="submission" date="2025-08" db="UniProtKB">
        <authorList>
            <consortium name="Ensembl"/>
        </authorList>
    </citation>
    <scope>IDENTIFICATION</scope>
</reference>
<dbReference type="InterPro" id="IPR000306">
    <property type="entry name" value="Znf_FYVE"/>
</dbReference>
<evidence type="ECO:0000256" key="12">
    <source>
        <dbReference type="ARBA" id="ARBA00022989"/>
    </source>
</evidence>
<dbReference type="GO" id="GO:0031175">
    <property type="term" value="P:neuron projection development"/>
    <property type="evidence" value="ECO:0007669"/>
    <property type="project" value="TreeGrafter"/>
</dbReference>
<keyword evidence="13 18" id="KW-0472">Membrane</keyword>
<dbReference type="Proteomes" id="UP000694396">
    <property type="component" value="Unplaced"/>
</dbReference>
<feature type="transmembrane region" description="Helical" evidence="18">
    <location>
        <begin position="343"/>
        <end position="365"/>
    </location>
</feature>
<evidence type="ECO:0000256" key="11">
    <source>
        <dbReference type="ARBA" id="ARBA00022833"/>
    </source>
</evidence>
<feature type="region of interest" description="Disordered" evidence="17">
    <location>
        <begin position="394"/>
        <end position="440"/>
    </location>
</feature>
<dbReference type="SUPFAM" id="SSF57903">
    <property type="entry name" value="FYVE/PHD zinc finger"/>
    <property type="match status" value="1"/>
</dbReference>
<protein>
    <recommendedName>
        <fullName evidence="4">Protrudin</fullName>
    </recommendedName>
    <alternativeName>
        <fullName evidence="15">Zinc finger FYVE domain-containing protein 27</fullName>
    </alternativeName>
</protein>
<feature type="compositionally biased region" description="Polar residues" evidence="17">
    <location>
        <begin position="48"/>
        <end position="62"/>
    </location>
</feature>
<keyword evidence="8" id="KW-0967">Endosome</keyword>
<feature type="region of interest" description="Disordered" evidence="17">
    <location>
        <begin position="1"/>
        <end position="187"/>
    </location>
</feature>
<dbReference type="PANTHER" id="PTHR14543">
    <property type="entry name" value="PROTRUDIN"/>
    <property type="match status" value="1"/>
</dbReference>
<evidence type="ECO:0000256" key="6">
    <source>
        <dbReference type="ARBA" id="ARBA00022692"/>
    </source>
</evidence>
<feature type="transmembrane region" description="Helical" evidence="18">
    <location>
        <begin position="247"/>
        <end position="266"/>
    </location>
</feature>
<evidence type="ECO:0000256" key="8">
    <source>
        <dbReference type="ARBA" id="ARBA00022753"/>
    </source>
</evidence>
<evidence type="ECO:0000256" key="9">
    <source>
        <dbReference type="ARBA" id="ARBA00022771"/>
    </source>
</evidence>
<dbReference type="Gene3D" id="3.30.40.10">
    <property type="entry name" value="Zinc/RING finger domain, C3HC4 (zinc finger)"/>
    <property type="match status" value="1"/>
</dbReference>
<evidence type="ECO:0000256" key="16">
    <source>
        <dbReference type="PROSITE-ProRule" id="PRU00091"/>
    </source>
</evidence>
<dbReference type="InterPro" id="IPR011011">
    <property type="entry name" value="Znf_FYVE_PHD"/>
</dbReference>
<evidence type="ECO:0000256" key="17">
    <source>
        <dbReference type="SAM" id="MobiDB-lite"/>
    </source>
</evidence>